<evidence type="ECO:0000259" key="1">
    <source>
        <dbReference type="PROSITE" id="PS51201"/>
    </source>
</evidence>
<dbReference type="RefSeq" id="WP_048006679.1">
    <property type="nucleotide sequence ID" value="NZ_CP085398.1"/>
</dbReference>
<dbReference type="Gene3D" id="3.30.70.1450">
    <property type="entry name" value="Regulator of K+ conductance, C-terminal domain"/>
    <property type="match status" value="1"/>
</dbReference>
<dbReference type="PATRIC" id="fig|189381.10.peg.445"/>
<organism evidence="3 4">
    <name type="scientific">Rossellomorea marisflavi</name>
    <dbReference type="NCBI Taxonomy" id="189381"/>
    <lineage>
        <taxon>Bacteria</taxon>
        <taxon>Bacillati</taxon>
        <taxon>Bacillota</taxon>
        <taxon>Bacilli</taxon>
        <taxon>Bacillales</taxon>
        <taxon>Bacillaceae</taxon>
        <taxon>Rossellomorea</taxon>
    </lineage>
</organism>
<dbReference type="OrthoDB" id="9776294at2"/>
<comment type="caution">
    <text evidence="3">The sequence shown here is derived from an EMBL/GenBank/DDBJ whole genome shotgun (WGS) entry which is preliminary data.</text>
</comment>
<feature type="domain" description="RCK N-terminal" evidence="1">
    <location>
        <begin position="2"/>
        <end position="118"/>
    </location>
</feature>
<dbReference type="AlphaFoldDB" id="A0A0J5S636"/>
<sequence>MKKQFAVIGLGKFGGNLVEELSRLDTEVLAIDLHEEVVQRYADVATHAVQANAMDESVLRSLGLRNFDHVIVSFGESVEASILTTLLLKELGVKEVWVKASNAYHQKVLERIGADKVIHPERDMAKKIAHHMTSEKIIDYIELSKEHSIVEVRASSKVANRTLMDLDVRARYGCNIIAIHRGDEVIVSPSADDTVELGDLLIVIGHNRDINRFEKEGV</sequence>
<dbReference type="PANTHER" id="PTHR43833">
    <property type="entry name" value="POTASSIUM CHANNEL PROTEIN 2-RELATED-RELATED"/>
    <property type="match status" value="1"/>
</dbReference>
<dbReference type="EMBL" id="LQQY01000004">
    <property type="protein sequence ID" value="KZE52656.1"/>
    <property type="molecule type" value="Genomic_DNA"/>
</dbReference>
<dbReference type="Pfam" id="PF02080">
    <property type="entry name" value="TrkA_C"/>
    <property type="match status" value="1"/>
</dbReference>
<name>A0A0J5S636_9BACI</name>
<dbReference type="GO" id="GO:0006813">
    <property type="term" value="P:potassium ion transport"/>
    <property type="evidence" value="ECO:0007669"/>
    <property type="project" value="InterPro"/>
</dbReference>
<dbReference type="GO" id="GO:0008324">
    <property type="term" value="F:monoatomic cation transmembrane transporter activity"/>
    <property type="evidence" value="ECO:0007669"/>
    <property type="project" value="InterPro"/>
</dbReference>
<protein>
    <submittedName>
        <fullName evidence="3">Potassium transporter Trk</fullName>
    </submittedName>
</protein>
<dbReference type="SUPFAM" id="SSF116726">
    <property type="entry name" value="TrkA C-terminal domain-like"/>
    <property type="match status" value="1"/>
</dbReference>
<dbReference type="PANTHER" id="PTHR43833:SF7">
    <property type="entry name" value="KTR SYSTEM POTASSIUM UPTAKE PROTEIN C"/>
    <property type="match status" value="1"/>
</dbReference>
<dbReference type="InterPro" id="IPR006037">
    <property type="entry name" value="RCK_C"/>
</dbReference>
<feature type="domain" description="RCK C-terminal" evidence="2">
    <location>
        <begin position="135"/>
        <end position="218"/>
    </location>
</feature>
<evidence type="ECO:0000313" key="4">
    <source>
        <dbReference type="Proteomes" id="UP000076510"/>
    </source>
</evidence>
<proteinExistence type="predicted"/>
<dbReference type="InterPro" id="IPR036291">
    <property type="entry name" value="NAD(P)-bd_dom_sf"/>
</dbReference>
<evidence type="ECO:0000313" key="3">
    <source>
        <dbReference type="EMBL" id="KZE52656.1"/>
    </source>
</evidence>
<dbReference type="InterPro" id="IPR003148">
    <property type="entry name" value="RCK_N"/>
</dbReference>
<evidence type="ECO:0000259" key="2">
    <source>
        <dbReference type="PROSITE" id="PS51202"/>
    </source>
</evidence>
<dbReference type="InterPro" id="IPR036721">
    <property type="entry name" value="RCK_C_sf"/>
</dbReference>
<dbReference type="InterPro" id="IPR050721">
    <property type="entry name" value="Trk_Ktr_HKT_K-transport"/>
</dbReference>
<dbReference type="Proteomes" id="UP000076510">
    <property type="component" value="Unassembled WGS sequence"/>
</dbReference>
<gene>
    <name evidence="3" type="ORF">AV649_13040</name>
</gene>
<dbReference type="PROSITE" id="PS51201">
    <property type="entry name" value="RCK_N"/>
    <property type="match status" value="1"/>
</dbReference>
<dbReference type="Gene3D" id="3.40.50.720">
    <property type="entry name" value="NAD(P)-binding Rossmann-like Domain"/>
    <property type="match status" value="1"/>
</dbReference>
<dbReference type="SUPFAM" id="SSF51735">
    <property type="entry name" value="NAD(P)-binding Rossmann-fold domains"/>
    <property type="match status" value="1"/>
</dbReference>
<reference evidence="4" key="1">
    <citation type="submission" date="2016-01" db="EMBL/GenBank/DDBJ databases">
        <title>Whole genome sequencing of Bhargavaea cecembensis T14.</title>
        <authorList>
            <person name="Hong K.W."/>
        </authorList>
    </citation>
    <scope>NUCLEOTIDE SEQUENCE [LARGE SCALE GENOMIC DNA]</scope>
    <source>
        <strain evidence="4">M19</strain>
    </source>
</reference>
<dbReference type="Pfam" id="PF02254">
    <property type="entry name" value="TrkA_N"/>
    <property type="match status" value="1"/>
</dbReference>
<accession>A0A0J5S636</accession>
<dbReference type="PROSITE" id="PS51202">
    <property type="entry name" value="RCK_C"/>
    <property type="match status" value="1"/>
</dbReference>